<evidence type="ECO:0000313" key="12">
    <source>
        <dbReference type="Proteomes" id="UP000184368"/>
    </source>
</evidence>
<evidence type="ECO:0000256" key="5">
    <source>
        <dbReference type="ARBA" id="ARBA00022822"/>
    </source>
</evidence>
<evidence type="ECO:0000256" key="4">
    <source>
        <dbReference type="ARBA" id="ARBA00022605"/>
    </source>
</evidence>
<evidence type="ECO:0000313" key="11">
    <source>
        <dbReference type="EMBL" id="SHF02435.1"/>
    </source>
</evidence>
<evidence type="ECO:0000256" key="1">
    <source>
        <dbReference type="ARBA" id="ARBA00003365"/>
    </source>
</evidence>
<comment type="function">
    <text evidence="1 9">The alpha subunit is responsible for the aldol cleavage of indoleglycerol phosphate to indole and glyceraldehyde 3-phosphate.</text>
</comment>
<accession>A0A1M4Y9M1</accession>
<evidence type="ECO:0000256" key="7">
    <source>
        <dbReference type="ARBA" id="ARBA00023239"/>
    </source>
</evidence>
<dbReference type="GO" id="GO:0004834">
    <property type="term" value="F:tryptophan synthase activity"/>
    <property type="evidence" value="ECO:0007669"/>
    <property type="project" value="UniProtKB-UniRule"/>
</dbReference>
<evidence type="ECO:0000256" key="3">
    <source>
        <dbReference type="ARBA" id="ARBA00011270"/>
    </source>
</evidence>
<dbReference type="EMBL" id="FQUO01000004">
    <property type="protein sequence ID" value="SHF02435.1"/>
    <property type="molecule type" value="Genomic_DNA"/>
</dbReference>
<dbReference type="InterPro" id="IPR002028">
    <property type="entry name" value="Trp_synthase_suA"/>
</dbReference>
<dbReference type="RefSeq" id="WP_073041369.1">
    <property type="nucleotide sequence ID" value="NZ_FQUO01000004.1"/>
</dbReference>
<dbReference type="NCBIfam" id="TIGR00262">
    <property type="entry name" value="trpA"/>
    <property type="match status" value="1"/>
</dbReference>
<evidence type="ECO:0000256" key="10">
    <source>
        <dbReference type="RuleBase" id="RU003662"/>
    </source>
</evidence>
<comment type="catalytic activity">
    <reaction evidence="8 9">
        <text>(1S,2R)-1-C-(indol-3-yl)glycerol 3-phosphate + L-serine = D-glyceraldehyde 3-phosphate + L-tryptophan + H2O</text>
        <dbReference type="Rhea" id="RHEA:10532"/>
        <dbReference type="ChEBI" id="CHEBI:15377"/>
        <dbReference type="ChEBI" id="CHEBI:33384"/>
        <dbReference type="ChEBI" id="CHEBI:57912"/>
        <dbReference type="ChEBI" id="CHEBI:58866"/>
        <dbReference type="ChEBI" id="CHEBI:59776"/>
        <dbReference type="EC" id="4.2.1.20"/>
    </reaction>
</comment>
<name>A0A1M4Y9M1_9BACT</name>
<keyword evidence="12" id="KW-1185">Reference proteome</keyword>
<proteinExistence type="inferred from homology"/>
<dbReference type="FunFam" id="3.20.20.70:FF:000037">
    <property type="entry name" value="Tryptophan synthase alpha chain"/>
    <property type="match status" value="1"/>
</dbReference>
<protein>
    <recommendedName>
        <fullName evidence="9">Tryptophan synthase alpha chain</fullName>
        <ecNumber evidence="9">4.2.1.20</ecNumber>
    </recommendedName>
</protein>
<keyword evidence="6 9" id="KW-0057">Aromatic amino acid biosynthesis</keyword>
<dbReference type="PANTHER" id="PTHR43406:SF1">
    <property type="entry name" value="TRYPTOPHAN SYNTHASE ALPHA CHAIN, CHLOROPLASTIC"/>
    <property type="match status" value="1"/>
</dbReference>
<dbReference type="InterPro" id="IPR011060">
    <property type="entry name" value="RibuloseP-bd_barrel"/>
</dbReference>
<dbReference type="InterPro" id="IPR013785">
    <property type="entry name" value="Aldolase_TIM"/>
</dbReference>
<evidence type="ECO:0000256" key="9">
    <source>
        <dbReference type="HAMAP-Rule" id="MF_00131"/>
    </source>
</evidence>
<dbReference type="InterPro" id="IPR018204">
    <property type="entry name" value="Trp_synthase_alpha_AS"/>
</dbReference>
<dbReference type="PANTHER" id="PTHR43406">
    <property type="entry name" value="TRYPTOPHAN SYNTHASE, ALPHA CHAIN"/>
    <property type="match status" value="1"/>
</dbReference>
<dbReference type="Proteomes" id="UP000184368">
    <property type="component" value="Unassembled WGS sequence"/>
</dbReference>
<reference evidence="11 12" key="1">
    <citation type="submission" date="2016-11" db="EMBL/GenBank/DDBJ databases">
        <authorList>
            <person name="Jaros S."/>
            <person name="Januszkiewicz K."/>
            <person name="Wedrychowicz H."/>
        </authorList>
    </citation>
    <scope>NUCLEOTIDE SEQUENCE [LARGE SCALE GENOMIC DNA]</scope>
    <source>
        <strain evidence="11 12">DSM 26897</strain>
    </source>
</reference>
<dbReference type="UniPathway" id="UPA00035">
    <property type="reaction ID" value="UER00044"/>
</dbReference>
<dbReference type="STRING" id="1302690.BUE76_15195"/>
<dbReference type="EC" id="4.2.1.20" evidence="9"/>
<comment type="subunit">
    <text evidence="3 9">Tetramer of two alpha and two beta chains.</text>
</comment>
<dbReference type="CDD" id="cd04724">
    <property type="entry name" value="Tryptophan_synthase_alpha"/>
    <property type="match status" value="1"/>
</dbReference>
<dbReference type="GO" id="GO:0005829">
    <property type="term" value="C:cytosol"/>
    <property type="evidence" value="ECO:0007669"/>
    <property type="project" value="TreeGrafter"/>
</dbReference>
<evidence type="ECO:0000256" key="8">
    <source>
        <dbReference type="ARBA" id="ARBA00049047"/>
    </source>
</evidence>
<dbReference type="PROSITE" id="PS00167">
    <property type="entry name" value="TRP_SYNTHASE_ALPHA"/>
    <property type="match status" value="1"/>
</dbReference>
<comment type="pathway">
    <text evidence="2 9">Amino-acid biosynthesis; L-tryptophan biosynthesis; L-tryptophan from chorismate: step 5/5.</text>
</comment>
<dbReference type="OrthoDB" id="9804578at2"/>
<feature type="active site" description="Proton acceptor" evidence="9">
    <location>
        <position position="57"/>
    </location>
</feature>
<keyword evidence="4 9" id="KW-0028">Amino-acid biosynthesis</keyword>
<dbReference type="Pfam" id="PF00290">
    <property type="entry name" value="Trp_syntA"/>
    <property type="match status" value="1"/>
</dbReference>
<feature type="active site" description="Proton acceptor" evidence="9">
    <location>
        <position position="46"/>
    </location>
</feature>
<sequence length="256" mass="27561">MSRLQELFARKQKNVLNVYCTAGYPQLNSTLSVMTALQESGADLIELGIPYSDPLADGPVIQASGSQAIANGMTVAILFQQLKNFRQDIHLPVVLMGYFNQVLQYGFEKFCADAAAVGVDGLILPDLPMYEFETMYGEIIRKHGLDFIFLVTPETSVERIQKLDGLSTGFLYAVSSSSTTGSDKKMEDQSAYFQRLQSLGLRNPVLVGFGVKDKATFAAASAHGAGAIIGSAYIKALEGKEDVAAATHDFIGAVLG</sequence>
<evidence type="ECO:0000256" key="6">
    <source>
        <dbReference type="ARBA" id="ARBA00023141"/>
    </source>
</evidence>
<evidence type="ECO:0000256" key="2">
    <source>
        <dbReference type="ARBA" id="ARBA00004733"/>
    </source>
</evidence>
<dbReference type="SUPFAM" id="SSF51366">
    <property type="entry name" value="Ribulose-phoshate binding barrel"/>
    <property type="match status" value="1"/>
</dbReference>
<dbReference type="AlphaFoldDB" id="A0A1M4Y9M1"/>
<keyword evidence="7 9" id="KW-0456">Lyase</keyword>
<dbReference type="Gene3D" id="3.20.20.70">
    <property type="entry name" value="Aldolase class I"/>
    <property type="match status" value="1"/>
</dbReference>
<organism evidence="11 12">
    <name type="scientific">Cnuella takakiae</name>
    <dbReference type="NCBI Taxonomy" id="1302690"/>
    <lineage>
        <taxon>Bacteria</taxon>
        <taxon>Pseudomonadati</taxon>
        <taxon>Bacteroidota</taxon>
        <taxon>Chitinophagia</taxon>
        <taxon>Chitinophagales</taxon>
        <taxon>Chitinophagaceae</taxon>
        <taxon>Cnuella</taxon>
    </lineage>
</organism>
<comment type="similarity">
    <text evidence="9 10">Belongs to the TrpA family.</text>
</comment>
<keyword evidence="5 9" id="KW-0822">Tryptophan biosynthesis</keyword>
<gene>
    <name evidence="9" type="primary">trpA</name>
    <name evidence="11" type="ORF">SAMN05444008_104206</name>
</gene>
<dbReference type="HAMAP" id="MF_00131">
    <property type="entry name" value="Trp_synth_alpha"/>
    <property type="match status" value="1"/>
</dbReference>